<dbReference type="GO" id="GO:0050660">
    <property type="term" value="F:flavin adenine dinucleotide binding"/>
    <property type="evidence" value="ECO:0007669"/>
    <property type="project" value="TreeGrafter"/>
</dbReference>
<dbReference type="Gene3D" id="3.40.50.80">
    <property type="entry name" value="Nucleotide-binding domain of ferredoxin-NADP reductase (FNR) module"/>
    <property type="match status" value="1"/>
</dbReference>
<dbReference type="AlphaFoldDB" id="A0A1T5M237"/>
<dbReference type="RefSeq" id="WP_079726131.1">
    <property type="nucleotide sequence ID" value="NZ_BMCL01000004.1"/>
</dbReference>
<evidence type="ECO:0000259" key="7">
    <source>
        <dbReference type="PROSITE" id="PS51384"/>
    </source>
</evidence>
<name>A0A1T5M237_9GAMM</name>
<evidence type="ECO:0000259" key="6">
    <source>
        <dbReference type="PROSITE" id="PS50902"/>
    </source>
</evidence>
<keyword evidence="3" id="KW-0249">Electron transport</keyword>
<accession>A0A1T5M237</accession>
<dbReference type="GO" id="GO:0005829">
    <property type="term" value="C:cytosol"/>
    <property type="evidence" value="ECO:0007669"/>
    <property type="project" value="TreeGrafter"/>
</dbReference>
<sequence>MINLRIFDTCIASPVPSVSEVAGEGARSNGKSRSFGEAFERAILLIHRWIGIFACVLFVTWFISGVILAYVRWPAMDRTERVNVLKPIEWSSVGASPTAALQALQLQDFPKDFRLEMSGGKPVYRAIGWDKRERVATEAQTGTAAIEQPPVSGEAGLAIVREQLSAPAATLETADLERDQWTVTGYFNKHRPFHLVSLNDEAGSKYYVSVATGEIVLDTKRKERFWNWLGAIPHWIYFPIIRKHEGKWTWMIYGLSAAGIFVAISGVWIGIKRVRLSRRYSNGKRVPFSGWLRWHHILGLIGGFFLCMWVISGLLTMYPGGFLEGRSLTKTDFERFRGVSAPRFPRVDFNALGSVAGDARRITFNYMAGVPILVLEYPGASSRVLDARSLKPITYQSPLYRQATEALVPEAKLLSMSWIQDGDEYWHTGFASKKLPVVRAIFDDQVWFHIDPEAGAVIDVMDRTARVDRWTAVGIHDLDWYWLLKKRPLWDFVLLVTIIPGLAISVTALVIGFKRLRKSVEPDLAFEPESFEDSGAEESGANLVHTSTARKAMVVFSSQTGTAEELAEQLRTGLVHARMEVQKRDLAELSPDDIAQCELALFVISTTGEGEPPDKAMAFVRRHMKQPANLVATAYAVIALGDSEYPKYCQFGRQVDAWLMQSKARRLFRTALVDKGEDAAIKTWVQNLEASLERTIHVERNELFSRWNLIDRTCINEGSAGEPILRINLASPEAGHHWLPGDIARLQAGITWDEYALGQRSIVRDYSIASVETEGCISLLVRLARKPDGSIGTGSGWLANAPIGTSMVLRIRSNPGFHPAPGGSPAIFIGNGTGYAGLRAHLMERVAHGSGRNWLVFGERNRTTDFVCSEDIKAFSDAGRLEACDLVFSRDQPVRRYVQDALRERSDNIRHWVEQGAYIFVCGSQQGMAPGVHSALQRALGEEFLQELAETGRYRRDVY</sequence>
<keyword evidence="5" id="KW-0812">Transmembrane</keyword>
<dbReference type="STRING" id="428993.SAMN06296058_3631"/>
<dbReference type="SUPFAM" id="SSF52343">
    <property type="entry name" value="Ferredoxin reductase-like, C-terminal NADP-linked domain"/>
    <property type="match status" value="1"/>
</dbReference>
<dbReference type="InterPro" id="IPR008254">
    <property type="entry name" value="Flavodoxin/NO_synth"/>
</dbReference>
<dbReference type="EMBL" id="FUZV01000002">
    <property type="protein sequence ID" value="SKC82213.1"/>
    <property type="molecule type" value="Genomic_DNA"/>
</dbReference>
<dbReference type="PROSITE" id="PS50902">
    <property type="entry name" value="FLAVODOXIN_LIKE"/>
    <property type="match status" value="1"/>
</dbReference>
<feature type="transmembrane region" description="Helical" evidence="5">
    <location>
        <begin position="292"/>
        <end position="318"/>
    </location>
</feature>
<organism evidence="8 9">
    <name type="scientific">Pseudoxanthomonas indica</name>
    <dbReference type="NCBI Taxonomy" id="428993"/>
    <lineage>
        <taxon>Bacteria</taxon>
        <taxon>Pseudomonadati</taxon>
        <taxon>Pseudomonadota</taxon>
        <taxon>Gammaproteobacteria</taxon>
        <taxon>Lysobacterales</taxon>
        <taxon>Lysobacteraceae</taxon>
        <taxon>Pseudoxanthomonas</taxon>
    </lineage>
</organism>
<feature type="domain" description="FAD-binding FR-type" evidence="7">
    <location>
        <begin position="702"/>
        <end position="820"/>
    </location>
</feature>
<proteinExistence type="predicted"/>
<gene>
    <name evidence="8" type="ORF">SAMN06296058_3631</name>
</gene>
<dbReference type="PROSITE" id="PS51384">
    <property type="entry name" value="FAD_FR"/>
    <property type="match status" value="1"/>
</dbReference>
<keyword evidence="9" id="KW-1185">Reference proteome</keyword>
<dbReference type="Pfam" id="PF00258">
    <property type="entry name" value="Flavodoxin_1"/>
    <property type="match status" value="1"/>
</dbReference>
<keyword evidence="2" id="KW-0288">FMN</keyword>
<dbReference type="Proteomes" id="UP000190341">
    <property type="component" value="Unassembled WGS sequence"/>
</dbReference>
<dbReference type="OrthoDB" id="9816402at2"/>
<dbReference type="SUPFAM" id="SSF63380">
    <property type="entry name" value="Riboflavin synthase domain-like"/>
    <property type="match status" value="1"/>
</dbReference>
<dbReference type="PANTHER" id="PTHR19384:SF17">
    <property type="entry name" value="NADPH--CYTOCHROME P450 REDUCTASE"/>
    <property type="match status" value="1"/>
</dbReference>
<dbReference type="SUPFAM" id="SSF52218">
    <property type="entry name" value="Flavoproteins"/>
    <property type="match status" value="1"/>
</dbReference>
<dbReference type="Pfam" id="PF03929">
    <property type="entry name" value="PepSY_TM"/>
    <property type="match status" value="1"/>
</dbReference>
<evidence type="ECO:0000256" key="3">
    <source>
        <dbReference type="ARBA" id="ARBA00022982"/>
    </source>
</evidence>
<dbReference type="InterPro" id="IPR005625">
    <property type="entry name" value="PepSY-ass_TM"/>
</dbReference>
<feature type="domain" description="Flavodoxin-like" evidence="6">
    <location>
        <begin position="552"/>
        <end position="689"/>
    </location>
</feature>
<keyword evidence="5" id="KW-1133">Transmembrane helix</keyword>
<dbReference type="InterPro" id="IPR001709">
    <property type="entry name" value="Flavoprot_Pyr_Nucl_cyt_Rdtase"/>
</dbReference>
<evidence type="ECO:0000256" key="2">
    <source>
        <dbReference type="ARBA" id="ARBA00022643"/>
    </source>
</evidence>
<dbReference type="PRINTS" id="PR00369">
    <property type="entry name" value="FLAVODOXIN"/>
</dbReference>
<dbReference type="InterPro" id="IPR001094">
    <property type="entry name" value="Flavdoxin-like"/>
</dbReference>
<dbReference type="Gene3D" id="3.40.50.360">
    <property type="match status" value="1"/>
</dbReference>
<feature type="transmembrane region" description="Helical" evidence="5">
    <location>
        <begin position="49"/>
        <end position="71"/>
    </location>
</feature>
<keyword evidence="5" id="KW-0472">Membrane</keyword>
<dbReference type="EC" id="1.6.2.4" evidence="4"/>
<evidence type="ECO:0000256" key="5">
    <source>
        <dbReference type="SAM" id="Phobius"/>
    </source>
</evidence>
<keyword evidence="3" id="KW-0813">Transport</keyword>
<dbReference type="InterPro" id="IPR039261">
    <property type="entry name" value="FNR_nucleotide-bd"/>
</dbReference>
<dbReference type="GO" id="GO:0010181">
    <property type="term" value="F:FMN binding"/>
    <property type="evidence" value="ECO:0007669"/>
    <property type="project" value="InterPro"/>
</dbReference>
<dbReference type="GO" id="GO:0003958">
    <property type="term" value="F:NADPH-hemoprotein reductase activity"/>
    <property type="evidence" value="ECO:0007669"/>
    <property type="project" value="UniProtKB-EC"/>
</dbReference>
<dbReference type="InterPro" id="IPR017927">
    <property type="entry name" value="FAD-bd_FR_type"/>
</dbReference>
<dbReference type="InterPro" id="IPR029039">
    <property type="entry name" value="Flavoprotein-like_sf"/>
</dbReference>
<evidence type="ECO:0000313" key="8">
    <source>
        <dbReference type="EMBL" id="SKC82213.1"/>
    </source>
</evidence>
<evidence type="ECO:0000256" key="1">
    <source>
        <dbReference type="ARBA" id="ARBA00022630"/>
    </source>
</evidence>
<dbReference type="PANTHER" id="PTHR19384">
    <property type="entry name" value="NITRIC OXIDE SYNTHASE-RELATED"/>
    <property type="match status" value="1"/>
</dbReference>
<feature type="transmembrane region" description="Helical" evidence="5">
    <location>
        <begin position="248"/>
        <end position="271"/>
    </location>
</feature>
<keyword evidence="1" id="KW-0285">Flavoprotein</keyword>
<evidence type="ECO:0000313" key="9">
    <source>
        <dbReference type="Proteomes" id="UP000190341"/>
    </source>
</evidence>
<evidence type="ECO:0000256" key="4">
    <source>
        <dbReference type="ARBA" id="ARBA00023797"/>
    </source>
</evidence>
<dbReference type="InterPro" id="IPR017938">
    <property type="entry name" value="Riboflavin_synthase-like_b-brl"/>
</dbReference>
<dbReference type="PRINTS" id="PR00371">
    <property type="entry name" value="FPNCR"/>
</dbReference>
<protein>
    <recommendedName>
        <fullName evidence="4">NADPH--hemoprotein reductase</fullName>
        <ecNumber evidence="4">1.6.2.4</ecNumber>
    </recommendedName>
</protein>
<reference evidence="8 9" key="1">
    <citation type="submission" date="2017-02" db="EMBL/GenBank/DDBJ databases">
        <authorList>
            <person name="Peterson S.W."/>
        </authorList>
    </citation>
    <scope>NUCLEOTIDE SEQUENCE [LARGE SCALE GENOMIC DNA]</scope>
    <source>
        <strain evidence="8 9">P15</strain>
    </source>
</reference>
<feature type="transmembrane region" description="Helical" evidence="5">
    <location>
        <begin position="492"/>
        <end position="513"/>
    </location>
</feature>
<dbReference type="CDD" id="cd06200">
    <property type="entry name" value="SiR_like1"/>
    <property type="match status" value="1"/>
</dbReference>